<sequence>MLTILSPPHSLYYLDYSQLQCKTIVLEQNTSFIAFNLNGFHDLGEWRPYLFIPYLLMFLLSTTSNSVLIYLIVSQASLHTPMCILIGLMSLVDLCLPIFFVPNMLLSFLLNWTEISLAGCLIQMFCIHCVGTFQSTLLVWMALDRFFAICKPLYYHKFMQMPNFLKFTIFPIIRNILLITTMVSRAGKLSFCKTNEIDHCFCEHMALVQLACGDISINNLLGLLAAFLIITADCLFSTVSYFIVIASVLKSGKFHFKAINTCVTHIIVMTVAITSALIAFMSYRVRNNFSPNSRVFLSTMYLLFPSCFNPIIYGIRTKEIREQFLKFIYQMKVFPK</sequence>
<reference evidence="13" key="3">
    <citation type="submission" date="2025-08" db="UniProtKB">
        <authorList>
            <consortium name="Ensembl"/>
        </authorList>
    </citation>
    <scope>IDENTIFICATION</scope>
</reference>
<evidence type="ECO:0000256" key="10">
    <source>
        <dbReference type="ARBA" id="ARBA00023224"/>
    </source>
</evidence>
<feature type="transmembrane region" description="Helical" evidence="11">
    <location>
        <begin position="295"/>
        <end position="315"/>
    </location>
</feature>
<proteinExistence type="predicted"/>
<dbReference type="InParanoid" id="A0A3B1KAE0"/>
<keyword evidence="10" id="KW-0807">Transducer</keyword>
<dbReference type="GO" id="GO:0004930">
    <property type="term" value="F:G protein-coupled receptor activity"/>
    <property type="evidence" value="ECO:0007669"/>
    <property type="project" value="UniProtKB-KW"/>
</dbReference>
<evidence type="ECO:0000256" key="11">
    <source>
        <dbReference type="SAM" id="Phobius"/>
    </source>
</evidence>
<keyword evidence="6 11" id="KW-1133">Transmembrane helix</keyword>
<dbReference type="PRINTS" id="PR00245">
    <property type="entry name" value="OLFACTORYR"/>
</dbReference>
<dbReference type="InterPro" id="IPR000725">
    <property type="entry name" value="Olfact_rcpt"/>
</dbReference>
<dbReference type="FunFam" id="1.20.1070.10:FF:000013">
    <property type="entry name" value="Olfactory receptor"/>
    <property type="match status" value="1"/>
</dbReference>
<keyword evidence="7" id="KW-0297">G-protein coupled receptor</keyword>
<dbReference type="InterPro" id="IPR017452">
    <property type="entry name" value="GPCR_Rhodpsn_7TM"/>
</dbReference>
<dbReference type="AlphaFoldDB" id="A0A3B1KAE0"/>
<dbReference type="InterPro" id="IPR000276">
    <property type="entry name" value="GPCR_Rhodpsn"/>
</dbReference>
<keyword evidence="3" id="KW-0716">Sensory transduction</keyword>
<feature type="transmembrane region" description="Helical" evidence="11">
    <location>
        <begin position="51"/>
        <end position="73"/>
    </location>
</feature>
<dbReference type="SMART" id="SM01381">
    <property type="entry name" value="7TM_GPCR_Srsx"/>
    <property type="match status" value="1"/>
</dbReference>
<dbReference type="PROSITE" id="PS50262">
    <property type="entry name" value="G_PROTEIN_RECEP_F1_2"/>
    <property type="match status" value="1"/>
</dbReference>
<feature type="transmembrane region" description="Helical" evidence="11">
    <location>
        <begin position="164"/>
        <end position="183"/>
    </location>
</feature>
<evidence type="ECO:0000313" key="14">
    <source>
        <dbReference type="Proteomes" id="UP000018467"/>
    </source>
</evidence>
<keyword evidence="5" id="KW-0552">Olfaction</keyword>
<organism evidence="13 14">
    <name type="scientific">Astyanax mexicanus</name>
    <name type="common">Blind cave fish</name>
    <name type="synonym">Astyanax fasciatus mexicanus</name>
    <dbReference type="NCBI Taxonomy" id="7994"/>
    <lineage>
        <taxon>Eukaryota</taxon>
        <taxon>Metazoa</taxon>
        <taxon>Chordata</taxon>
        <taxon>Craniata</taxon>
        <taxon>Vertebrata</taxon>
        <taxon>Euteleostomi</taxon>
        <taxon>Actinopterygii</taxon>
        <taxon>Neopterygii</taxon>
        <taxon>Teleostei</taxon>
        <taxon>Ostariophysi</taxon>
        <taxon>Characiformes</taxon>
        <taxon>Characoidei</taxon>
        <taxon>Acestrorhamphidae</taxon>
        <taxon>Acestrorhamphinae</taxon>
        <taxon>Astyanax</taxon>
    </lineage>
</organism>
<evidence type="ECO:0000256" key="8">
    <source>
        <dbReference type="ARBA" id="ARBA00023136"/>
    </source>
</evidence>
<reference evidence="14" key="2">
    <citation type="journal article" date="2014" name="Nat. Commun.">
        <title>The cavefish genome reveals candidate genes for eye loss.</title>
        <authorList>
            <person name="McGaugh S.E."/>
            <person name="Gross J.B."/>
            <person name="Aken B."/>
            <person name="Blin M."/>
            <person name="Borowsky R."/>
            <person name="Chalopin D."/>
            <person name="Hinaux H."/>
            <person name="Jeffery W.R."/>
            <person name="Keene A."/>
            <person name="Ma L."/>
            <person name="Minx P."/>
            <person name="Murphy D."/>
            <person name="O'Quin K.E."/>
            <person name="Retaux S."/>
            <person name="Rohner N."/>
            <person name="Searle S.M."/>
            <person name="Stahl B.A."/>
            <person name="Tabin C."/>
            <person name="Volff J.N."/>
            <person name="Yoshizawa M."/>
            <person name="Warren W.C."/>
        </authorList>
    </citation>
    <scope>NUCLEOTIDE SEQUENCE [LARGE SCALE GENOMIC DNA]</scope>
    <source>
        <strain evidence="14">female</strain>
    </source>
</reference>
<dbReference type="SUPFAM" id="SSF81321">
    <property type="entry name" value="Family A G protein-coupled receptor-like"/>
    <property type="match status" value="1"/>
</dbReference>
<dbReference type="Proteomes" id="UP000018467">
    <property type="component" value="Unassembled WGS sequence"/>
</dbReference>
<evidence type="ECO:0000256" key="4">
    <source>
        <dbReference type="ARBA" id="ARBA00022692"/>
    </source>
</evidence>
<comment type="subcellular location">
    <subcellularLocation>
        <location evidence="1">Cell membrane</location>
        <topology evidence="1">Multi-pass membrane protein</topology>
    </subcellularLocation>
</comment>
<name>A0A3B1KAE0_ASTMX</name>
<dbReference type="Ensembl" id="ENSAMXT00000052722.1">
    <property type="protein sequence ID" value="ENSAMXP00000051408.1"/>
    <property type="gene ID" value="ENSAMXG00000033098.1"/>
</dbReference>
<feature type="transmembrane region" description="Helical" evidence="11">
    <location>
        <begin position="85"/>
        <end position="109"/>
    </location>
</feature>
<reference evidence="13" key="4">
    <citation type="submission" date="2025-09" db="UniProtKB">
        <authorList>
            <consortium name="Ensembl"/>
        </authorList>
    </citation>
    <scope>IDENTIFICATION</scope>
</reference>
<keyword evidence="9" id="KW-0675">Receptor</keyword>
<accession>A0A3B1KAE0</accession>
<dbReference type="Pfam" id="PF13853">
    <property type="entry name" value="7tm_4"/>
    <property type="match status" value="1"/>
</dbReference>
<evidence type="ECO:0000256" key="9">
    <source>
        <dbReference type="ARBA" id="ARBA00023170"/>
    </source>
</evidence>
<keyword evidence="2" id="KW-1003">Cell membrane</keyword>
<dbReference type="PRINTS" id="PR00237">
    <property type="entry name" value="GPCRRHODOPSN"/>
</dbReference>
<feature type="domain" description="G-protein coupled receptors family 1 profile" evidence="12">
    <location>
        <begin position="64"/>
        <end position="313"/>
    </location>
</feature>
<dbReference type="PANTHER" id="PTHR26450:SF391">
    <property type="entry name" value="ODORANT RECEPTOR-RELATED"/>
    <property type="match status" value="1"/>
</dbReference>
<evidence type="ECO:0000256" key="6">
    <source>
        <dbReference type="ARBA" id="ARBA00022989"/>
    </source>
</evidence>
<evidence type="ECO:0000256" key="7">
    <source>
        <dbReference type="ARBA" id="ARBA00023040"/>
    </source>
</evidence>
<evidence type="ECO:0000256" key="2">
    <source>
        <dbReference type="ARBA" id="ARBA00022475"/>
    </source>
</evidence>
<dbReference type="GO" id="GO:0005886">
    <property type="term" value="C:plasma membrane"/>
    <property type="evidence" value="ECO:0007669"/>
    <property type="project" value="UniProtKB-SubCell"/>
</dbReference>
<keyword evidence="14" id="KW-1185">Reference proteome</keyword>
<evidence type="ECO:0000256" key="3">
    <source>
        <dbReference type="ARBA" id="ARBA00022606"/>
    </source>
</evidence>
<feature type="transmembrane region" description="Helical" evidence="11">
    <location>
        <begin position="261"/>
        <end position="283"/>
    </location>
</feature>
<dbReference type="Gene3D" id="1.20.1070.10">
    <property type="entry name" value="Rhodopsin 7-helix transmembrane proteins"/>
    <property type="match status" value="1"/>
</dbReference>
<keyword evidence="4 11" id="KW-0812">Transmembrane</keyword>
<evidence type="ECO:0000256" key="1">
    <source>
        <dbReference type="ARBA" id="ARBA00004651"/>
    </source>
</evidence>
<feature type="transmembrane region" description="Helical" evidence="11">
    <location>
        <begin position="115"/>
        <end position="143"/>
    </location>
</feature>
<protein>
    <recommendedName>
        <fullName evidence="12">G-protein coupled receptors family 1 profile domain-containing protein</fullName>
    </recommendedName>
</protein>
<dbReference type="PANTHER" id="PTHR26450">
    <property type="entry name" value="OLFACTORY RECEPTOR 56B1-RELATED"/>
    <property type="match status" value="1"/>
</dbReference>
<dbReference type="GeneTree" id="ENSGT01150000286905"/>
<evidence type="ECO:0000259" key="12">
    <source>
        <dbReference type="PROSITE" id="PS50262"/>
    </source>
</evidence>
<dbReference type="InterPro" id="IPR050402">
    <property type="entry name" value="OR51/52/56-like"/>
</dbReference>
<feature type="transmembrane region" description="Helical" evidence="11">
    <location>
        <begin position="223"/>
        <end position="249"/>
    </location>
</feature>
<dbReference type="GO" id="GO:0004984">
    <property type="term" value="F:olfactory receptor activity"/>
    <property type="evidence" value="ECO:0007669"/>
    <property type="project" value="InterPro"/>
</dbReference>
<evidence type="ECO:0000256" key="5">
    <source>
        <dbReference type="ARBA" id="ARBA00022725"/>
    </source>
</evidence>
<reference evidence="14" key="1">
    <citation type="submission" date="2013-03" db="EMBL/GenBank/DDBJ databases">
        <authorList>
            <person name="Jeffery W."/>
            <person name="Warren W."/>
            <person name="Wilson R.K."/>
        </authorList>
    </citation>
    <scope>NUCLEOTIDE SEQUENCE</scope>
    <source>
        <strain evidence="14">female</strain>
    </source>
</reference>
<evidence type="ECO:0000313" key="13">
    <source>
        <dbReference type="Ensembl" id="ENSAMXP00000051408.1"/>
    </source>
</evidence>
<keyword evidence="8 11" id="KW-0472">Membrane</keyword>